<comment type="caution">
    <text evidence="1">The sequence shown here is derived from an EMBL/GenBank/DDBJ whole genome shotgun (WGS) entry which is preliminary data.</text>
</comment>
<dbReference type="EMBL" id="BGZK01000908">
    <property type="protein sequence ID" value="GBP64755.1"/>
    <property type="molecule type" value="Genomic_DNA"/>
</dbReference>
<reference evidence="1 2" key="1">
    <citation type="journal article" date="2019" name="Commun. Biol.">
        <title>The bagworm genome reveals a unique fibroin gene that provides high tensile strength.</title>
        <authorList>
            <person name="Kono N."/>
            <person name="Nakamura H."/>
            <person name="Ohtoshi R."/>
            <person name="Tomita M."/>
            <person name="Numata K."/>
            <person name="Arakawa K."/>
        </authorList>
    </citation>
    <scope>NUCLEOTIDE SEQUENCE [LARGE SCALE GENOMIC DNA]</scope>
</reference>
<dbReference type="Proteomes" id="UP000299102">
    <property type="component" value="Unassembled WGS sequence"/>
</dbReference>
<dbReference type="AlphaFoldDB" id="A0A4C1XRC6"/>
<name>A0A4C1XRC6_EUMVA</name>
<evidence type="ECO:0008006" key="3">
    <source>
        <dbReference type="Google" id="ProtNLM"/>
    </source>
</evidence>
<evidence type="ECO:0000313" key="2">
    <source>
        <dbReference type="Proteomes" id="UP000299102"/>
    </source>
</evidence>
<gene>
    <name evidence="1" type="ORF">EVAR_14951_1</name>
</gene>
<organism evidence="1 2">
    <name type="scientific">Eumeta variegata</name>
    <name type="common">Bagworm moth</name>
    <name type="synonym">Eumeta japonica</name>
    <dbReference type="NCBI Taxonomy" id="151549"/>
    <lineage>
        <taxon>Eukaryota</taxon>
        <taxon>Metazoa</taxon>
        <taxon>Ecdysozoa</taxon>
        <taxon>Arthropoda</taxon>
        <taxon>Hexapoda</taxon>
        <taxon>Insecta</taxon>
        <taxon>Pterygota</taxon>
        <taxon>Neoptera</taxon>
        <taxon>Endopterygota</taxon>
        <taxon>Lepidoptera</taxon>
        <taxon>Glossata</taxon>
        <taxon>Ditrysia</taxon>
        <taxon>Tineoidea</taxon>
        <taxon>Psychidae</taxon>
        <taxon>Oiketicinae</taxon>
        <taxon>Eumeta</taxon>
    </lineage>
</organism>
<accession>A0A4C1XRC6</accession>
<proteinExistence type="predicted"/>
<dbReference type="OrthoDB" id="10017160at2759"/>
<evidence type="ECO:0000313" key="1">
    <source>
        <dbReference type="EMBL" id="GBP64755.1"/>
    </source>
</evidence>
<protein>
    <recommendedName>
        <fullName evidence="3">Mos1 transposase HTH domain-containing protein</fullName>
    </recommendedName>
</protein>
<sequence>MDELSVKCLLYADDQVMLASSACELHRKESQQSLARFRNAFENKTPCKTTTYKWFVEFKRGPVGFGDEFPDNCPFTVVNNTNIDSVRRMIETDRL</sequence>
<keyword evidence="2" id="KW-1185">Reference proteome</keyword>